<evidence type="ECO:0000313" key="1">
    <source>
        <dbReference type="EMBL" id="WSC01255.1"/>
    </source>
</evidence>
<name>A0ACD4ZSR0_9ACTN</name>
<organism evidence="1 2">
    <name type="scientific">Streptomyces scopuliridis</name>
    <dbReference type="NCBI Taxonomy" id="452529"/>
    <lineage>
        <taxon>Bacteria</taxon>
        <taxon>Bacillati</taxon>
        <taxon>Actinomycetota</taxon>
        <taxon>Actinomycetes</taxon>
        <taxon>Kitasatosporales</taxon>
        <taxon>Streptomycetaceae</taxon>
        <taxon>Streptomyces</taxon>
    </lineage>
</organism>
<keyword evidence="2" id="KW-1185">Reference proteome</keyword>
<dbReference type="Proteomes" id="UP001348369">
    <property type="component" value="Chromosome"/>
</dbReference>
<evidence type="ECO:0000313" key="2">
    <source>
        <dbReference type="Proteomes" id="UP001348369"/>
    </source>
</evidence>
<reference evidence="1" key="1">
    <citation type="submission" date="2022-10" db="EMBL/GenBank/DDBJ databases">
        <title>The complete genomes of actinobacterial strains from the NBC collection.</title>
        <authorList>
            <person name="Joergensen T.S."/>
            <person name="Alvarez Arevalo M."/>
            <person name="Sterndorff E.B."/>
            <person name="Faurdal D."/>
            <person name="Vuksanovic O."/>
            <person name="Mourched A.-S."/>
            <person name="Charusanti P."/>
            <person name="Shaw S."/>
            <person name="Blin K."/>
            <person name="Weber T."/>
        </authorList>
    </citation>
    <scope>NUCLEOTIDE SEQUENCE</scope>
    <source>
        <strain evidence="1">NBC 01771</strain>
    </source>
</reference>
<sequence length="59" mass="6725">MKQRIEFTAFVDVHDDEPLTADEARGWVETALLRGGKHASEYVTTLDEVTFVSQVRDDE</sequence>
<accession>A0ACD4ZSR0</accession>
<proteinExistence type="predicted"/>
<dbReference type="EMBL" id="CP109109">
    <property type="protein sequence ID" value="WSC01255.1"/>
    <property type="molecule type" value="Genomic_DNA"/>
</dbReference>
<gene>
    <name evidence="1" type="ORF">OG835_32490</name>
</gene>
<protein>
    <submittedName>
        <fullName evidence="1">Uncharacterized protein</fullName>
    </submittedName>
</protein>